<dbReference type="EMBL" id="CAJVCH010074750">
    <property type="protein sequence ID" value="CAG7720889.1"/>
    <property type="molecule type" value="Genomic_DNA"/>
</dbReference>
<evidence type="ECO:0000313" key="3">
    <source>
        <dbReference type="Proteomes" id="UP000708208"/>
    </source>
</evidence>
<evidence type="ECO:0000313" key="2">
    <source>
        <dbReference type="EMBL" id="CAG7720889.1"/>
    </source>
</evidence>
<proteinExistence type="predicted"/>
<dbReference type="Proteomes" id="UP000708208">
    <property type="component" value="Unassembled WGS sequence"/>
</dbReference>
<feature type="transmembrane region" description="Helical" evidence="1">
    <location>
        <begin position="44"/>
        <end position="65"/>
    </location>
</feature>
<keyword evidence="1" id="KW-0812">Transmembrane</keyword>
<sequence>MTTSTNQKLFREAIFLSTWSGSTAFRWDSENVRIRLSTTSWSKVYCYSNLVIMISYEIFLIYRLLESLLIPTTGRTLSEIINLGFFICIYAIPPNLCYCSRKHSADIPMFVNGYLEYFENFKQSYMLPSQYKKKNGCETVLRIFFSTAYLTTAQNIIIFVIAPHRFYMLTSLIWDSKEVIPIVMRQLSRFYDISKKLLNSWNGMSSRMFLKSCRPLRVQVSDYYYVQKTTILVLMGVIINATITLLLSS</sequence>
<keyword evidence="1" id="KW-1133">Transmembrane helix</keyword>
<protein>
    <submittedName>
        <fullName evidence="2">Uncharacterized protein</fullName>
    </submittedName>
</protein>
<feature type="transmembrane region" description="Helical" evidence="1">
    <location>
        <begin position="140"/>
        <end position="162"/>
    </location>
</feature>
<dbReference type="AlphaFoldDB" id="A0A8J2P1X1"/>
<feature type="transmembrane region" description="Helical" evidence="1">
    <location>
        <begin position="80"/>
        <end position="99"/>
    </location>
</feature>
<reference evidence="2" key="1">
    <citation type="submission" date="2021-06" db="EMBL/GenBank/DDBJ databases">
        <authorList>
            <person name="Hodson N. C."/>
            <person name="Mongue J. A."/>
            <person name="Jaron S. K."/>
        </authorList>
    </citation>
    <scope>NUCLEOTIDE SEQUENCE</scope>
</reference>
<organism evidence="2 3">
    <name type="scientific">Allacma fusca</name>
    <dbReference type="NCBI Taxonomy" id="39272"/>
    <lineage>
        <taxon>Eukaryota</taxon>
        <taxon>Metazoa</taxon>
        <taxon>Ecdysozoa</taxon>
        <taxon>Arthropoda</taxon>
        <taxon>Hexapoda</taxon>
        <taxon>Collembola</taxon>
        <taxon>Symphypleona</taxon>
        <taxon>Sminthuridae</taxon>
        <taxon>Allacma</taxon>
    </lineage>
</organism>
<gene>
    <name evidence="2" type="ORF">AFUS01_LOCUS10142</name>
</gene>
<feature type="transmembrane region" description="Helical" evidence="1">
    <location>
        <begin position="225"/>
        <end position="247"/>
    </location>
</feature>
<accession>A0A8J2P1X1</accession>
<keyword evidence="3" id="KW-1185">Reference proteome</keyword>
<comment type="caution">
    <text evidence="2">The sequence shown here is derived from an EMBL/GenBank/DDBJ whole genome shotgun (WGS) entry which is preliminary data.</text>
</comment>
<name>A0A8J2P1X1_9HEXA</name>
<evidence type="ECO:0000256" key="1">
    <source>
        <dbReference type="SAM" id="Phobius"/>
    </source>
</evidence>
<keyword evidence="1" id="KW-0472">Membrane</keyword>